<dbReference type="RefSeq" id="WP_206254849.1">
    <property type="nucleotide sequence ID" value="NZ_CP071060.1"/>
</dbReference>
<dbReference type="InterPro" id="IPR049730">
    <property type="entry name" value="SNF2/RAD54-like_C"/>
</dbReference>
<dbReference type="SMART" id="SM00490">
    <property type="entry name" value="HELICc"/>
    <property type="match status" value="1"/>
</dbReference>
<accession>A0ABX7M6L3</accession>
<dbReference type="PROSITE" id="PS51192">
    <property type="entry name" value="HELICASE_ATP_BIND_1"/>
    <property type="match status" value="1"/>
</dbReference>
<dbReference type="PANTHER" id="PTHR10799">
    <property type="entry name" value="SNF2/RAD54 HELICASE FAMILY"/>
    <property type="match status" value="1"/>
</dbReference>
<evidence type="ECO:0000256" key="1">
    <source>
        <dbReference type="ARBA" id="ARBA00022801"/>
    </source>
</evidence>
<feature type="domain" description="SWIM-type" evidence="4">
    <location>
        <begin position="56"/>
        <end position="98"/>
    </location>
</feature>
<dbReference type="InterPro" id="IPR001650">
    <property type="entry name" value="Helicase_C-like"/>
</dbReference>
<sequence length="1103" mass="121546">MPLADLLSRVNDDVLQELFTSAAIAKGRQYIGRVRELTVSGDALSALVTGSAPRPYRTTARLSQRELLGEISLELHSRCSCPVGTRCKHVVALLLAAQRPGALVEKPRSEVLEWAQQLRTRIGKQRLGTKPKAAANRQMLHYTLTPGLHGTGASLRIDKVRRLADGEIAQREPWYNIDQALLKPPAFVDDEDLAVLRQIRAIERSNARTSDWGEVPISGRYGSALLDALLDTGRAFLGQAHDAVPQTEIPLQKGRSRSGRMSWQPTREGGLRAHLDTTPPALAVLHTQPFRYIDAEGRCGVLDVPDAEVVAEALSLPPLNSAELSLVASVLAEVAPKLPPPTPASLPRLEAPARPVLRLQSLHVWQLQAHRDYRDTLHATYDFAQAAFRYGDAELPAGSSETLTTLPDGRAARIVRDSAAETDALAALRRAGFAPVPTRVLNTFERLPEGILGLASETAWREFFTAEAPALRAAGWQIECAPDFRHHVLTVDDWHAELEEDANGWLALSLGIEVAGQRLDLAPLLHALFQRDARWLDRAAIEAIADDEAIELIGPDGARIQLPAARVKPLASTLVDLFDTPGATLKLSALDAPRLRQAFTNGDWTLDGVDRLAPWIARLADAANVAPVEPPEGFAGTLRAYQREGLAWMQHLRAHELGGILADDMGLGKTAQTLAHLLTEKRAGRMDRPSLVVLPTSLVFNWQQEAARFAPDLRVLKLHGADRREHFESIDTHDVVLTTYPLLARDREALTARSWHFLILDEAQTVKNVRSLAAQVVREVDARHRLCLTGTPLENHLGELWSQFDFLMPGFLGDAKAFTQAWRTPIEKHGNLLRRELLARRLAPFILRRRKQEVAAELPPKTIIVRSVELEGRQRDLYETVRATMDKRIRDEVATRGFARSQIVILDALLKLRQVCCDPRLLQTPAAAKVKEHAKLDLLMDLLPGLVEEGRRVLLFSQFTTMLDLIADALAEAKIAHLRLDGSTRDRQAVVEAFQNGDAPVFLISLKAGGVGLNLTAADTVIHFDPWWNPAAEDQATDRAHRIGQTKNVFVYKLVVAGSIEEKILALQEQKAALAAGILSEDHAGDAKFDEAGLQALFAPLPD</sequence>
<dbReference type="PROSITE" id="PS51194">
    <property type="entry name" value="HELICASE_CTER"/>
    <property type="match status" value="1"/>
</dbReference>
<gene>
    <name evidence="7" type="ORF">JY500_01685</name>
</gene>
<organism evidence="7 8">
    <name type="scientific">Niveibacterium microcysteis</name>
    <dbReference type="NCBI Taxonomy" id="2811415"/>
    <lineage>
        <taxon>Bacteria</taxon>
        <taxon>Pseudomonadati</taxon>
        <taxon>Pseudomonadota</taxon>
        <taxon>Betaproteobacteria</taxon>
        <taxon>Rhodocyclales</taxon>
        <taxon>Rhodocyclaceae</taxon>
        <taxon>Niveibacterium</taxon>
    </lineage>
</organism>
<keyword evidence="7" id="KW-0547">Nucleotide-binding</keyword>
<keyword evidence="2" id="KW-0479">Metal-binding</keyword>
<dbReference type="Pfam" id="PF00176">
    <property type="entry name" value="SNF2-rel_dom"/>
    <property type="match status" value="1"/>
</dbReference>
<reference evidence="7 8" key="1">
    <citation type="submission" date="2021-02" db="EMBL/GenBank/DDBJ databases">
        <title>Niveibacterium changnyeongensis HC41.</title>
        <authorList>
            <person name="Kang M."/>
        </authorList>
    </citation>
    <scope>NUCLEOTIDE SEQUENCE [LARGE SCALE GENOMIC DNA]</scope>
    <source>
        <strain evidence="7 8">HC41</strain>
    </source>
</reference>
<dbReference type="Proteomes" id="UP000663570">
    <property type="component" value="Chromosome"/>
</dbReference>
<dbReference type="Gene3D" id="3.40.50.10810">
    <property type="entry name" value="Tandem AAA-ATPase domain"/>
    <property type="match status" value="1"/>
</dbReference>
<dbReference type="InterPro" id="IPR038718">
    <property type="entry name" value="SNF2-like_sf"/>
</dbReference>
<dbReference type="Pfam" id="PF04434">
    <property type="entry name" value="SWIM"/>
    <property type="match status" value="1"/>
</dbReference>
<keyword evidence="7" id="KW-0347">Helicase</keyword>
<feature type="domain" description="Helicase C-terminal" evidence="6">
    <location>
        <begin position="938"/>
        <end position="1086"/>
    </location>
</feature>
<dbReference type="CDD" id="cd18012">
    <property type="entry name" value="DEXQc_arch_SWI2_SNF2"/>
    <property type="match status" value="1"/>
</dbReference>
<keyword evidence="2" id="KW-0863">Zinc-finger</keyword>
<name>A0ABX7M6L3_9RHOO</name>
<dbReference type="PROSITE" id="PS50966">
    <property type="entry name" value="ZF_SWIM"/>
    <property type="match status" value="1"/>
</dbReference>
<dbReference type="InterPro" id="IPR000330">
    <property type="entry name" value="SNF2_N"/>
</dbReference>
<evidence type="ECO:0000256" key="3">
    <source>
        <dbReference type="SAM" id="MobiDB-lite"/>
    </source>
</evidence>
<keyword evidence="2" id="KW-0862">Zinc</keyword>
<dbReference type="SUPFAM" id="SSF52540">
    <property type="entry name" value="P-loop containing nucleoside triphosphate hydrolases"/>
    <property type="match status" value="2"/>
</dbReference>
<evidence type="ECO:0000259" key="4">
    <source>
        <dbReference type="PROSITE" id="PS50966"/>
    </source>
</evidence>
<feature type="region of interest" description="Disordered" evidence="3">
    <location>
        <begin position="252"/>
        <end position="274"/>
    </location>
</feature>
<dbReference type="InterPro" id="IPR014001">
    <property type="entry name" value="Helicase_ATP-bd"/>
</dbReference>
<dbReference type="GO" id="GO:0004386">
    <property type="term" value="F:helicase activity"/>
    <property type="evidence" value="ECO:0007669"/>
    <property type="project" value="UniProtKB-KW"/>
</dbReference>
<dbReference type="InterPro" id="IPR027417">
    <property type="entry name" value="P-loop_NTPase"/>
</dbReference>
<evidence type="ECO:0000313" key="8">
    <source>
        <dbReference type="Proteomes" id="UP000663570"/>
    </source>
</evidence>
<dbReference type="CDD" id="cd18793">
    <property type="entry name" value="SF2_C_SNF"/>
    <property type="match status" value="1"/>
</dbReference>
<proteinExistence type="predicted"/>
<evidence type="ECO:0000259" key="5">
    <source>
        <dbReference type="PROSITE" id="PS51192"/>
    </source>
</evidence>
<dbReference type="InterPro" id="IPR007527">
    <property type="entry name" value="Znf_SWIM"/>
</dbReference>
<dbReference type="SMART" id="SM00487">
    <property type="entry name" value="DEXDc"/>
    <property type="match status" value="1"/>
</dbReference>
<feature type="domain" description="Helicase ATP-binding" evidence="5">
    <location>
        <begin position="650"/>
        <end position="810"/>
    </location>
</feature>
<dbReference type="Gene3D" id="3.40.50.300">
    <property type="entry name" value="P-loop containing nucleotide triphosphate hydrolases"/>
    <property type="match status" value="1"/>
</dbReference>
<evidence type="ECO:0000256" key="2">
    <source>
        <dbReference type="PROSITE-ProRule" id="PRU00325"/>
    </source>
</evidence>
<keyword evidence="8" id="KW-1185">Reference proteome</keyword>
<keyword evidence="7" id="KW-0067">ATP-binding</keyword>
<protein>
    <submittedName>
        <fullName evidence="7">DEAD/DEAH box helicase</fullName>
    </submittedName>
</protein>
<evidence type="ECO:0000313" key="7">
    <source>
        <dbReference type="EMBL" id="QSI77393.1"/>
    </source>
</evidence>
<evidence type="ECO:0000259" key="6">
    <source>
        <dbReference type="PROSITE" id="PS51194"/>
    </source>
</evidence>
<dbReference type="EMBL" id="CP071060">
    <property type="protein sequence ID" value="QSI77393.1"/>
    <property type="molecule type" value="Genomic_DNA"/>
</dbReference>
<dbReference type="Pfam" id="PF00271">
    <property type="entry name" value="Helicase_C"/>
    <property type="match status" value="1"/>
</dbReference>
<keyword evidence="1" id="KW-0378">Hydrolase</keyword>